<feature type="region of interest" description="Disordered" evidence="1">
    <location>
        <begin position="514"/>
        <end position="537"/>
    </location>
</feature>
<feature type="compositionally biased region" description="Polar residues" evidence="1">
    <location>
        <begin position="430"/>
        <end position="454"/>
    </location>
</feature>
<feature type="compositionally biased region" description="Low complexity" evidence="1">
    <location>
        <begin position="417"/>
        <end position="429"/>
    </location>
</feature>
<dbReference type="AlphaFoldDB" id="A0A0R3TTH2"/>
<reference evidence="5" key="1">
    <citation type="submission" date="2017-02" db="UniProtKB">
        <authorList>
            <consortium name="WormBaseParasite"/>
        </authorList>
    </citation>
    <scope>IDENTIFICATION</scope>
</reference>
<proteinExistence type="predicted"/>
<reference evidence="3 4" key="2">
    <citation type="submission" date="2018-11" db="EMBL/GenBank/DDBJ databases">
        <authorList>
            <consortium name="Pathogen Informatics"/>
        </authorList>
    </citation>
    <scope>NUCLEOTIDE SEQUENCE [LARGE SCALE GENOMIC DNA]</scope>
</reference>
<dbReference type="OrthoDB" id="6325421at2759"/>
<feature type="compositionally biased region" description="Polar residues" evidence="1">
    <location>
        <begin position="97"/>
        <end position="114"/>
    </location>
</feature>
<dbReference type="EMBL" id="UZAE01013323">
    <property type="protein sequence ID" value="VDO09288.1"/>
    <property type="molecule type" value="Genomic_DNA"/>
</dbReference>
<dbReference type="WBParaSite" id="HNAJ_0001100701-mRNA-1">
    <property type="protein sequence ID" value="HNAJ_0001100701-mRNA-1"/>
    <property type="gene ID" value="HNAJ_0001100701"/>
</dbReference>
<protein>
    <submittedName>
        <fullName evidence="5">Chitin-binding type-2 domain-containing protein</fullName>
    </submittedName>
</protein>
<keyword evidence="4" id="KW-1185">Reference proteome</keyword>
<keyword evidence="2" id="KW-0732">Signal</keyword>
<gene>
    <name evidence="3" type="ORF">HNAJ_LOCUS11001</name>
</gene>
<evidence type="ECO:0000256" key="1">
    <source>
        <dbReference type="SAM" id="MobiDB-lite"/>
    </source>
</evidence>
<feature type="compositionally biased region" description="Low complexity" evidence="1">
    <location>
        <begin position="391"/>
        <end position="403"/>
    </location>
</feature>
<sequence length="537" mass="59523">MKRACLGCVSCLIFVSVVYQGQERQNVMNLCSDLPLFYCIFYIVKAKVRLRLVNFNSPVHNQLASQSIDSSQGPTQPVRRPFSDTAILISPYSTRPTRTTNEVTHIPSQPSTFEPLSREQVPPSQPCPFNNFPYGTGIFPGVPPPIERDPEYAREQFSLRYGTVNTNAHNPFSSQSIDSSTGPTQRRFSDTAILLSPSSTRPTRTTNEVTHIPSQPSTFEPLSREQVSPSQPSHFNNFPYGAGIFPGVPPPIEGDSEHTREQFSIGYGPRNTGVHNSLQSSSIDSSPDRTQIVQPPPSRADILQTPSFSSSSSSPSTRTTNEVTHMPSQPSTFEPLNREQVPPSQPCPLNKSPNFTGILPGVPTPIERDPEYAREQFLLGYGPRNTGVHNSLPSSSIDSSPDPTHTQKRPLSRTDILPSPSSTLSTRTTNEVTHMPSQPSTFEPLSREQVSPSQPCSFNNFPYDSGILPEVPPPIKQDMEYAREQFLLGYGPRIFPGVPPPIRQDLEYAEEQFLLRYGPQRPPFPPTQMTPHHPPNP</sequence>
<feature type="region of interest" description="Disordered" evidence="1">
    <location>
        <begin position="196"/>
        <end position="231"/>
    </location>
</feature>
<evidence type="ECO:0000313" key="3">
    <source>
        <dbReference type="EMBL" id="VDO09288.1"/>
    </source>
</evidence>
<feature type="region of interest" description="Disordered" evidence="1">
    <location>
        <begin position="384"/>
        <end position="454"/>
    </location>
</feature>
<feature type="compositionally biased region" description="Pro residues" evidence="1">
    <location>
        <begin position="520"/>
        <end position="537"/>
    </location>
</feature>
<feature type="signal peptide" evidence="2">
    <location>
        <begin position="1"/>
        <end position="20"/>
    </location>
</feature>
<evidence type="ECO:0000313" key="4">
    <source>
        <dbReference type="Proteomes" id="UP000278807"/>
    </source>
</evidence>
<feature type="compositionally biased region" description="Low complexity" evidence="1">
    <location>
        <begin position="196"/>
        <end position="206"/>
    </location>
</feature>
<evidence type="ECO:0000256" key="2">
    <source>
        <dbReference type="SAM" id="SignalP"/>
    </source>
</evidence>
<feature type="chain" id="PRO_5043132037" evidence="2">
    <location>
        <begin position="21"/>
        <end position="537"/>
    </location>
</feature>
<feature type="compositionally biased region" description="Low complexity" evidence="1">
    <location>
        <begin position="305"/>
        <end position="320"/>
    </location>
</feature>
<feature type="region of interest" description="Disordered" evidence="1">
    <location>
        <begin position="97"/>
        <end position="122"/>
    </location>
</feature>
<feature type="compositionally biased region" description="Polar residues" evidence="1">
    <location>
        <begin position="207"/>
        <end position="231"/>
    </location>
</feature>
<dbReference type="Proteomes" id="UP000278807">
    <property type="component" value="Unassembled WGS sequence"/>
</dbReference>
<evidence type="ECO:0000313" key="5">
    <source>
        <dbReference type="WBParaSite" id="HNAJ_0001100701-mRNA-1"/>
    </source>
</evidence>
<feature type="region of interest" description="Disordered" evidence="1">
    <location>
        <begin position="251"/>
        <end position="355"/>
    </location>
</feature>
<organism evidence="5">
    <name type="scientific">Rodentolepis nana</name>
    <name type="common">Dwarf tapeworm</name>
    <name type="synonym">Hymenolepis nana</name>
    <dbReference type="NCBI Taxonomy" id="102285"/>
    <lineage>
        <taxon>Eukaryota</taxon>
        <taxon>Metazoa</taxon>
        <taxon>Spiralia</taxon>
        <taxon>Lophotrochozoa</taxon>
        <taxon>Platyhelminthes</taxon>
        <taxon>Cestoda</taxon>
        <taxon>Eucestoda</taxon>
        <taxon>Cyclophyllidea</taxon>
        <taxon>Hymenolepididae</taxon>
        <taxon>Rodentolepis</taxon>
    </lineage>
</organism>
<accession>A0A0R3TTH2</accession>
<feature type="compositionally biased region" description="Polar residues" evidence="1">
    <location>
        <begin position="321"/>
        <end position="334"/>
    </location>
</feature>
<name>A0A0R3TTH2_RODNA</name>